<dbReference type="AlphaFoldDB" id="A0A1W1CD87"/>
<dbReference type="NCBIfam" id="TIGR00257">
    <property type="entry name" value="IMPACT_YIGZ"/>
    <property type="match status" value="1"/>
</dbReference>
<accession>A0A1W1CD87</accession>
<dbReference type="InterPro" id="IPR023582">
    <property type="entry name" value="Impact"/>
</dbReference>
<dbReference type="InterPro" id="IPR036956">
    <property type="entry name" value="Impact_N_sf"/>
</dbReference>
<evidence type="ECO:0000313" key="3">
    <source>
        <dbReference type="EMBL" id="SFV63736.1"/>
    </source>
</evidence>
<dbReference type="PANTHER" id="PTHR16301">
    <property type="entry name" value="IMPACT-RELATED"/>
    <property type="match status" value="1"/>
</dbReference>
<evidence type="ECO:0000259" key="2">
    <source>
        <dbReference type="Pfam" id="PF01205"/>
    </source>
</evidence>
<dbReference type="Pfam" id="PF01205">
    <property type="entry name" value="Impact_N"/>
    <property type="match status" value="1"/>
</dbReference>
<sequence>MKYVKNISNNTLEVKQSKFIAWLTPYDTYKITLETLKIQHPKARHFVTAYRYLNEFEQIVEHLSDDGEPKGTSGKPSLMVLQGQELINTAVIIVRYFGGTKLGTGGLVRAYSDAVNLVLNEASFEEYKKEKEVSIEIEYSNIRFINYECKAFNVSILEKFFENKTIYKIKADEKSMEKFLEKVKRIVKIVPKHN</sequence>
<evidence type="ECO:0000256" key="1">
    <source>
        <dbReference type="ARBA" id="ARBA00007665"/>
    </source>
</evidence>
<dbReference type="GO" id="GO:0006446">
    <property type="term" value="P:regulation of translational initiation"/>
    <property type="evidence" value="ECO:0007669"/>
    <property type="project" value="TreeGrafter"/>
</dbReference>
<dbReference type="PANTHER" id="PTHR16301:SF20">
    <property type="entry name" value="IMPACT FAMILY MEMBER YIGZ"/>
    <property type="match status" value="1"/>
</dbReference>
<dbReference type="InterPro" id="IPR015796">
    <property type="entry name" value="Impact_YigZ-like"/>
</dbReference>
<dbReference type="InterPro" id="IPR020568">
    <property type="entry name" value="Ribosomal_Su5_D2-typ_SF"/>
</dbReference>
<comment type="similarity">
    <text evidence="1">Belongs to the IMPACT family.</text>
</comment>
<dbReference type="GO" id="GO:0005737">
    <property type="term" value="C:cytoplasm"/>
    <property type="evidence" value="ECO:0007669"/>
    <property type="project" value="TreeGrafter"/>
</dbReference>
<name>A0A1W1CD87_9ZZZZ</name>
<dbReference type="EMBL" id="FPHF01000072">
    <property type="protein sequence ID" value="SFV63736.1"/>
    <property type="molecule type" value="Genomic_DNA"/>
</dbReference>
<feature type="domain" description="Impact N-terminal" evidence="2">
    <location>
        <begin position="15"/>
        <end position="118"/>
    </location>
</feature>
<protein>
    <submittedName>
        <fullName evidence="3">FIG000605: protein co-occurring with transport systems (COG1739)</fullName>
    </submittedName>
</protein>
<dbReference type="Gene3D" id="3.30.230.30">
    <property type="entry name" value="Impact, N-terminal domain"/>
    <property type="match status" value="1"/>
</dbReference>
<dbReference type="SUPFAM" id="SSF54211">
    <property type="entry name" value="Ribosomal protein S5 domain 2-like"/>
    <property type="match status" value="1"/>
</dbReference>
<gene>
    <name evidence="3" type="ORF">MNB_SM-4-347</name>
</gene>
<proteinExistence type="inferred from homology"/>
<reference evidence="3" key="1">
    <citation type="submission" date="2016-10" db="EMBL/GenBank/DDBJ databases">
        <authorList>
            <person name="de Groot N.N."/>
        </authorList>
    </citation>
    <scope>NUCLEOTIDE SEQUENCE</scope>
</reference>
<dbReference type="InterPro" id="IPR001498">
    <property type="entry name" value="Impact_N"/>
</dbReference>
<organism evidence="3">
    <name type="scientific">hydrothermal vent metagenome</name>
    <dbReference type="NCBI Taxonomy" id="652676"/>
    <lineage>
        <taxon>unclassified sequences</taxon>
        <taxon>metagenomes</taxon>
        <taxon>ecological metagenomes</taxon>
    </lineage>
</organism>